<accession>A0ABR0V413</accession>
<dbReference type="InterPro" id="IPR011009">
    <property type="entry name" value="Kinase-like_dom_sf"/>
</dbReference>
<dbReference type="PANTHER" id="PTHR22988">
    <property type="entry name" value="MYOTONIC DYSTROPHY S/T KINASE-RELATED"/>
    <property type="match status" value="1"/>
</dbReference>
<comment type="catalytic activity">
    <reaction evidence="9">
        <text>L-seryl-[protein] + ATP = O-phospho-L-seryl-[protein] + ADP + H(+)</text>
        <dbReference type="Rhea" id="RHEA:17989"/>
        <dbReference type="Rhea" id="RHEA-COMP:9863"/>
        <dbReference type="Rhea" id="RHEA-COMP:11604"/>
        <dbReference type="ChEBI" id="CHEBI:15378"/>
        <dbReference type="ChEBI" id="CHEBI:29999"/>
        <dbReference type="ChEBI" id="CHEBI:30616"/>
        <dbReference type="ChEBI" id="CHEBI:83421"/>
        <dbReference type="ChEBI" id="CHEBI:456216"/>
        <dbReference type="EC" id="2.7.11.1"/>
    </reaction>
</comment>
<evidence type="ECO:0000256" key="7">
    <source>
        <dbReference type="ARBA" id="ARBA00022840"/>
    </source>
</evidence>
<evidence type="ECO:0000313" key="13">
    <source>
        <dbReference type="EMBL" id="KAK6129508.1"/>
    </source>
</evidence>
<keyword evidence="6" id="KW-0418">Kinase</keyword>
<evidence type="ECO:0000259" key="12">
    <source>
        <dbReference type="PROSITE" id="PS51285"/>
    </source>
</evidence>
<reference evidence="13 14" key="1">
    <citation type="journal article" date="2021" name="Comput. Struct. Biotechnol. J.">
        <title>De novo genome assembly of the potent medicinal plant Rehmannia glutinosa using nanopore technology.</title>
        <authorList>
            <person name="Ma L."/>
            <person name="Dong C."/>
            <person name="Song C."/>
            <person name="Wang X."/>
            <person name="Zheng X."/>
            <person name="Niu Y."/>
            <person name="Chen S."/>
            <person name="Feng W."/>
        </authorList>
    </citation>
    <scope>NUCLEOTIDE SEQUENCE [LARGE SCALE GENOMIC DNA]</scope>
    <source>
        <strain evidence="13">DH-2019</strain>
    </source>
</reference>
<evidence type="ECO:0000256" key="4">
    <source>
        <dbReference type="ARBA" id="ARBA00022679"/>
    </source>
</evidence>
<gene>
    <name evidence="13" type="ORF">DH2020_036741</name>
</gene>
<dbReference type="InterPro" id="IPR000719">
    <property type="entry name" value="Prot_kinase_dom"/>
</dbReference>
<evidence type="ECO:0000256" key="5">
    <source>
        <dbReference type="ARBA" id="ARBA00022741"/>
    </source>
</evidence>
<dbReference type="PROSITE" id="PS50011">
    <property type="entry name" value="PROTEIN_KINASE_DOM"/>
    <property type="match status" value="1"/>
</dbReference>
<keyword evidence="14" id="KW-1185">Reference proteome</keyword>
<dbReference type="Proteomes" id="UP001318860">
    <property type="component" value="Unassembled WGS sequence"/>
</dbReference>
<keyword evidence="3" id="KW-0597">Phosphoprotein</keyword>
<evidence type="ECO:0000256" key="9">
    <source>
        <dbReference type="ARBA" id="ARBA00048679"/>
    </source>
</evidence>
<dbReference type="InterPro" id="IPR000961">
    <property type="entry name" value="AGC-kinase_C"/>
</dbReference>
<feature type="region of interest" description="Disordered" evidence="10">
    <location>
        <begin position="138"/>
        <end position="157"/>
    </location>
</feature>
<evidence type="ECO:0000313" key="14">
    <source>
        <dbReference type="Proteomes" id="UP001318860"/>
    </source>
</evidence>
<feature type="domain" description="Protein kinase" evidence="11">
    <location>
        <begin position="1"/>
        <end position="108"/>
    </location>
</feature>
<evidence type="ECO:0000256" key="10">
    <source>
        <dbReference type="SAM" id="MobiDB-lite"/>
    </source>
</evidence>
<dbReference type="InterPro" id="IPR050839">
    <property type="entry name" value="Rho-assoc_Ser/Thr_Kinase"/>
</dbReference>
<dbReference type="EMBL" id="JABTTQ020001634">
    <property type="protein sequence ID" value="KAK6129508.1"/>
    <property type="molecule type" value="Genomic_DNA"/>
</dbReference>
<evidence type="ECO:0000259" key="11">
    <source>
        <dbReference type="PROSITE" id="PS50011"/>
    </source>
</evidence>
<evidence type="ECO:0000256" key="1">
    <source>
        <dbReference type="ARBA" id="ARBA00012513"/>
    </source>
</evidence>
<name>A0ABR0V413_REHGL</name>
<keyword evidence="7" id="KW-0067">ATP-binding</keyword>
<dbReference type="EC" id="2.7.11.1" evidence="1"/>
<dbReference type="SMART" id="SM00133">
    <property type="entry name" value="S_TK_X"/>
    <property type="match status" value="1"/>
</dbReference>
<comment type="catalytic activity">
    <reaction evidence="8">
        <text>L-threonyl-[protein] + ATP = O-phospho-L-threonyl-[protein] + ADP + H(+)</text>
        <dbReference type="Rhea" id="RHEA:46608"/>
        <dbReference type="Rhea" id="RHEA-COMP:11060"/>
        <dbReference type="Rhea" id="RHEA-COMP:11605"/>
        <dbReference type="ChEBI" id="CHEBI:15378"/>
        <dbReference type="ChEBI" id="CHEBI:30013"/>
        <dbReference type="ChEBI" id="CHEBI:30616"/>
        <dbReference type="ChEBI" id="CHEBI:61977"/>
        <dbReference type="ChEBI" id="CHEBI:456216"/>
        <dbReference type="EC" id="2.7.11.1"/>
    </reaction>
</comment>
<dbReference type="Pfam" id="PF00433">
    <property type="entry name" value="Pkinase_C"/>
    <property type="match status" value="1"/>
</dbReference>
<dbReference type="Gene3D" id="1.10.510.10">
    <property type="entry name" value="Transferase(Phosphotransferase) domain 1"/>
    <property type="match status" value="1"/>
</dbReference>
<evidence type="ECO:0000256" key="3">
    <source>
        <dbReference type="ARBA" id="ARBA00022553"/>
    </source>
</evidence>
<evidence type="ECO:0000256" key="6">
    <source>
        <dbReference type="ARBA" id="ARBA00022777"/>
    </source>
</evidence>
<dbReference type="PANTHER" id="PTHR22988:SF76">
    <property type="entry name" value="CHROMOSOME UNDETERMINED SCAFFOLD_135, WHOLE GENOME SHOTGUN SEQUENCE"/>
    <property type="match status" value="1"/>
</dbReference>
<proteinExistence type="predicted"/>
<dbReference type="SUPFAM" id="SSF56112">
    <property type="entry name" value="Protein kinase-like (PK-like)"/>
    <property type="match status" value="1"/>
</dbReference>
<comment type="caution">
    <text evidence="13">The sequence shown here is derived from an EMBL/GenBank/DDBJ whole genome shotgun (WGS) entry which is preliminary data.</text>
</comment>
<organism evidence="13 14">
    <name type="scientific">Rehmannia glutinosa</name>
    <name type="common">Chinese foxglove</name>
    <dbReference type="NCBI Taxonomy" id="99300"/>
    <lineage>
        <taxon>Eukaryota</taxon>
        <taxon>Viridiplantae</taxon>
        <taxon>Streptophyta</taxon>
        <taxon>Embryophyta</taxon>
        <taxon>Tracheophyta</taxon>
        <taxon>Spermatophyta</taxon>
        <taxon>Magnoliopsida</taxon>
        <taxon>eudicotyledons</taxon>
        <taxon>Gunneridae</taxon>
        <taxon>Pentapetalae</taxon>
        <taxon>asterids</taxon>
        <taxon>lamiids</taxon>
        <taxon>Lamiales</taxon>
        <taxon>Orobanchaceae</taxon>
        <taxon>Rehmannieae</taxon>
        <taxon>Rehmannia</taxon>
    </lineage>
</organism>
<evidence type="ECO:0000256" key="8">
    <source>
        <dbReference type="ARBA" id="ARBA00047899"/>
    </source>
</evidence>
<keyword evidence="4" id="KW-0808">Transferase</keyword>
<dbReference type="Pfam" id="PF00069">
    <property type="entry name" value="Pkinase"/>
    <property type="match status" value="1"/>
</dbReference>
<evidence type="ECO:0000256" key="2">
    <source>
        <dbReference type="ARBA" id="ARBA00022527"/>
    </source>
</evidence>
<sequence length="213" mass="24590">MEALRVGKEQERGNAQAVEAWRQWLKDEDNRWSLGAIMYEMLVGYPPFYSDDPMTTCRKIVHWRNHLRFPEDTKLSFEAKDLICRLLCDVEHRLGTGGAAQIKVHPWFIDIEWDKLYEMEAAFKPEVNGELDTQNFMKFDELDPPTPSRSGSGSRKMHLTPKDLSFVGYTYKNFDAVKALRMKGDSEGSQMRNGTPEETDVQMIVSMDDVMSP</sequence>
<dbReference type="PROSITE" id="PS51285">
    <property type="entry name" value="AGC_KINASE_CTER"/>
    <property type="match status" value="1"/>
</dbReference>
<keyword evidence="2" id="KW-0723">Serine/threonine-protein kinase</keyword>
<protein>
    <recommendedName>
        <fullName evidence="1">non-specific serine/threonine protein kinase</fullName>
        <ecNumber evidence="1">2.7.11.1</ecNumber>
    </recommendedName>
</protein>
<keyword evidence="5" id="KW-0547">Nucleotide-binding</keyword>
<dbReference type="InterPro" id="IPR017892">
    <property type="entry name" value="Pkinase_C"/>
</dbReference>
<feature type="domain" description="AGC-kinase C-terminal" evidence="12">
    <location>
        <begin position="109"/>
        <end position="181"/>
    </location>
</feature>